<organism evidence="2 3">
    <name type="scientific">Agaricicola taiwanensis</name>
    <dbReference type="NCBI Taxonomy" id="591372"/>
    <lineage>
        <taxon>Bacteria</taxon>
        <taxon>Pseudomonadati</taxon>
        <taxon>Pseudomonadota</taxon>
        <taxon>Alphaproteobacteria</taxon>
        <taxon>Rhodobacterales</taxon>
        <taxon>Paracoccaceae</taxon>
        <taxon>Agaricicola</taxon>
    </lineage>
</organism>
<dbReference type="Proteomes" id="UP000602745">
    <property type="component" value="Unassembled WGS sequence"/>
</dbReference>
<dbReference type="EMBL" id="BMCP01000001">
    <property type="protein sequence ID" value="GGE32195.1"/>
    <property type="molecule type" value="Genomic_DNA"/>
</dbReference>
<dbReference type="AlphaFoldDB" id="A0A8J2YG30"/>
<reference evidence="2" key="2">
    <citation type="submission" date="2020-09" db="EMBL/GenBank/DDBJ databases">
        <authorList>
            <person name="Sun Q."/>
            <person name="Sedlacek I."/>
        </authorList>
    </citation>
    <scope>NUCLEOTIDE SEQUENCE</scope>
    <source>
        <strain evidence="2">CCM 7684</strain>
    </source>
</reference>
<evidence type="ECO:0000256" key="1">
    <source>
        <dbReference type="ARBA" id="ARBA00023002"/>
    </source>
</evidence>
<dbReference type="GO" id="GO:0016491">
    <property type="term" value="F:oxidoreductase activity"/>
    <property type="evidence" value="ECO:0007669"/>
    <property type="project" value="UniProtKB-KW"/>
</dbReference>
<dbReference type="InterPro" id="IPR036010">
    <property type="entry name" value="2Fe-2S_ferredoxin-like_sf"/>
</dbReference>
<evidence type="ECO:0000313" key="3">
    <source>
        <dbReference type="Proteomes" id="UP000602745"/>
    </source>
</evidence>
<reference evidence="2" key="1">
    <citation type="journal article" date="2014" name="Int. J. Syst. Evol. Microbiol.">
        <title>Complete genome sequence of Corynebacterium casei LMG S-19264T (=DSM 44701T), isolated from a smear-ripened cheese.</title>
        <authorList>
            <consortium name="US DOE Joint Genome Institute (JGI-PGF)"/>
            <person name="Walter F."/>
            <person name="Albersmeier A."/>
            <person name="Kalinowski J."/>
            <person name="Ruckert C."/>
        </authorList>
    </citation>
    <scope>NUCLEOTIDE SEQUENCE</scope>
    <source>
        <strain evidence="2">CCM 7684</strain>
    </source>
</reference>
<dbReference type="GO" id="GO:0051536">
    <property type="term" value="F:iron-sulfur cluster binding"/>
    <property type="evidence" value="ECO:0007669"/>
    <property type="project" value="InterPro"/>
</dbReference>
<keyword evidence="1" id="KW-0560">Oxidoreductase</keyword>
<dbReference type="Pfam" id="PF13510">
    <property type="entry name" value="Fer2_4"/>
    <property type="match status" value="1"/>
</dbReference>
<keyword evidence="3" id="KW-1185">Reference proteome</keyword>
<accession>A0A8J2YG30</accession>
<evidence type="ECO:0000313" key="2">
    <source>
        <dbReference type="EMBL" id="GGE32195.1"/>
    </source>
</evidence>
<sequence length="99" mass="10854">MDMSLLRRVKSTDRPTLRFRLNGAPHSALEGDTVLTAVLAVSNHLRVSEFSGQERAGFCFMGACQDCWMATENGDRFRACSTLLTDGMSLVVPDSGRTL</sequence>
<name>A0A8J2YG30_9RHOB</name>
<proteinExistence type="predicted"/>
<dbReference type="InterPro" id="IPR042204">
    <property type="entry name" value="2Fe-2S-bd_N"/>
</dbReference>
<comment type="caution">
    <text evidence="2">The sequence shown here is derived from an EMBL/GenBank/DDBJ whole genome shotgun (WGS) entry which is preliminary data.</text>
</comment>
<dbReference type="Gene3D" id="3.10.20.440">
    <property type="entry name" value="2Fe-2S iron-sulphur cluster binding domain, sarcosine oxidase, alpha subunit, N-terminal domain"/>
    <property type="match status" value="1"/>
</dbReference>
<protein>
    <submittedName>
        <fullName evidence="2">Ferredoxin</fullName>
    </submittedName>
</protein>
<dbReference type="SUPFAM" id="SSF54292">
    <property type="entry name" value="2Fe-2S ferredoxin-like"/>
    <property type="match status" value="1"/>
</dbReference>
<gene>
    <name evidence="2" type="ORF">GCM10007276_06760</name>
</gene>